<comment type="caution">
    <text evidence="1">The sequence shown here is derived from an EMBL/GenBank/DDBJ whole genome shotgun (WGS) entry which is preliminary data.</text>
</comment>
<evidence type="ECO:0000313" key="1">
    <source>
        <dbReference type="EMBL" id="KAK8943437.1"/>
    </source>
</evidence>
<proteinExistence type="predicted"/>
<dbReference type="Proteomes" id="UP001412067">
    <property type="component" value="Unassembled WGS sequence"/>
</dbReference>
<evidence type="ECO:0000313" key="2">
    <source>
        <dbReference type="Proteomes" id="UP001412067"/>
    </source>
</evidence>
<reference evidence="1 2" key="1">
    <citation type="journal article" date="2022" name="Nat. Plants">
        <title>Genomes of leafy and leafless Platanthera orchids illuminate the evolution of mycoheterotrophy.</title>
        <authorList>
            <person name="Li M.H."/>
            <person name="Liu K.W."/>
            <person name="Li Z."/>
            <person name="Lu H.C."/>
            <person name="Ye Q.L."/>
            <person name="Zhang D."/>
            <person name="Wang J.Y."/>
            <person name="Li Y.F."/>
            <person name="Zhong Z.M."/>
            <person name="Liu X."/>
            <person name="Yu X."/>
            <person name="Liu D.K."/>
            <person name="Tu X.D."/>
            <person name="Liu B."/>
            <person name="Hao Y."/>
            <person name="Liao X.Y."/>
            <person name="Jiang Y.T."/>
            <person name="Sun W.H."/>
            <person name="Chen J."/>
            <person name="Chen Y.Q."/>
            <person name="Ai Y."/>
            <person name="Zhai J.W."/>
            <person name="Wu S.S."/>
            <person name="Zhou Z."/>
            <person name="Hsiao Y.Y."/>
            <person name="Wu W.L."/>
            <person name="Chen Y.Y."/>
            <person name="Lin Y.F."/>
            <person name="Hsu J.L."/>
            <person name="Li C.Y."/>
            <person name="Wang Z.W."/>
            <person name="Zhao X."/>
            <person name="Zhong W.Y."/>
            <person name="Ma X.K."/>
            <person name="Ma L."/>
            <person name="Huang J."/>
            <person name="Chen G.Z."/>
            <person name="Huang M.Z."/>
            <person name="Huang L."/>
            <person name="Peng D.H."/>
            <person name="Luo Y.B."/>
            <person name="Zou S.Q."/>
            <person name="Chen S.P."/>
            <person name="Lan S."/>
            <person name="Tsai W.C."/>
            <person name="Van de Peer Y."/>
            <person name="Liu Z.J."/>
        </authorList>
    </citation>
    <scope>NUCLEOTIDE SEQUENCE [LARGE SCALE GENOMIC DNA]</scope>
    <source>
        <strain evidence="1">Lor288</strain>
    </source>
</reference>
<protein>
    <submittedName>
        <fullName evidence="1">Uncharacterized protein</fullName>
    </submittedName>
</protein>
<gene>
    <name evidence="1" type="ORF">KSP40_PGU018705</name>
</gene>
<dbReference type="EMBL" id="JBBWWR010000018">
    <property type="protein sequence ID" value="KAK8943437.1"/>
    <property type="molecule type" value="Genomic_DNA"/>
</dbReference>
<name>A0ABR2LK31_9ASPA</name>
<sequence length="100" mass="11093">MTVIGQKLLDFSLAYEFHLPLRRCLNSSSPALHIPIILFLCYDFREACPTFLCSAYSFWVPAADDALDSGDSVSDNFFCSVISASFTTISISSIHVMPFV</sequence>
<organism evidence="1 2">
    <name type="scientific">Platanthera guangdongensis</name>
    <dbReference type="NCBI Taxonomy" id="2320717"/>
    <lineage>
        <taxon>Eukaryota</taxon>
        <taxon>Viridiplantae</taxon>
        <taxon>Streptophyta</taxon>
        <taxon>Embryophyta</taxon>
        <taxon>Tracheophyta</taxon>
        <taxon>Spermatophyta</taxon>
        <taxon>Magnoliopsida</taxon>
        <taxon>Liliopsida</taxon>
        <taxon>Asparagales</taxon>
        <taxon>Orchidaceae</taxon>
        <taxon>Orchidoideae</taxon>
        <taxon>Orchideae</taxon>
        <taxon>Orchidinae</taxon>
        <taxon>Platanthera</taxon>
    </lineage>
</organism>
<accession>A0ABR2LK31</accession>
<keyword evidence="2" id="KW-1185">Reference proteome</keyword>